<evidence type="ECO:0000256" key="1">
    <source>
        <dbReference type="SAM" id="Phobius"/>
    </source>
</evidence>
<keyword evidence="1" id="KW-0472">Membrane</keyword>
<name>A0A226BVR5_9FIRM</name>
<feature type="transmembrane region" description="Helical" evidence="1">
    <location>
        <begin position="54"/>
        <end position="75"/>
    </location>
</feature>
<dbReference type="AlphaFoldDB" id="A0A226BVR5"/>
<dbReference type="OrthoDB" id="9780267at2"/>
<keyword evidence="1" id="KW-1133">Transmembrane helix</keyword>
<evidence type="ECO:0000313" key="3">
    <source>
        <dbReference type="Proteomes" id="UP000214588"/>
    </source>
</evidence>
<dbReference type="RefSeq" id="WP_089024231.1">
    <property type="nucleotide sequence ID" value="NZ_NIQC01000028.1"/>
</dbReference>
<evidence type="ECO:0008006" key="4">
    <source>
        <dbReference type="Google" id="ProtNLM"/>
    </source>
</evidence>
<keyword evidence="1" id="KW-0812">Transmembrane</keyword>
<proteinExistence type="predicted"/>
<dbReference type="PANTHER" id="PTHR31876:SF26">
    <property type="entry name" value="PROTEIN LIKE COV 2"/>
    <property type="match status" value="1"/>
</dbReference>
<evidence type="ECO:0000313" key="2">
    <source>
        <dbReference type="EMBL" id="OWZ83065.1"/>
    </source>
</evidence>
<comment type="caution">
    <text evidence="2">The sequence shown here is derived from an EMBL/GenBank/DDBJ whole genome shotgun (WGS) entry which is preliminary data.</text>
</comment>
<gene>
    <name evidence="2" type="ORF">CDO51_10550</name>
</gene>
<reference evidence="2 3" key="1">
    <citation type="submission" date="2017-06" db="EMBL/GenBank/DDBJ databases">
        <title>Draft Genome Sequence of Natranaerobius trueperi halophilic, alkalithermophilic bacteria from soda lakes.</title>
        <authorList>
            <person name="Zhao B."/>
        </authorList>
    </citation>
    <scope>NUCLEOTIDE SEQUENCE [LARGE SCALE GENOMIC DNA]</scope>
    <source>
        <strain evidence="2 3">DSM 18760</strain>
    </source>
</reference>
<dbReference type="EMBL" id="NIQC01000028">
    <property type="protein sequence ID" value="OWZ83065.1"/>
    <property type="molecule type" value="Genomic_DNA"/>
</dbReference>
<dbReference type="InterPro" id="IPR007462">
    <property type="entry name" value="COV1-like"/>
</dbReference>
<dbReference type="Pfam" id="PF04367">
    <property type="entry name" value="DUF502"/>
    <property type="match status" value="1"/>
</dbReference>
<dbReference type="PANTHER" id="PTHR31876">
    <property type="entry name" value="COV-LIKE PROTEIN 1"/>
    <property type="match status" value="1"/>
</dbReference>
<sequence length="207" mass="23093">MVRAVVKKIRNYFFAGVIVLLPLVSSLYIFWVLFRWLDNLVETPVNLIPWEGPGAGIISAVIIILITGVLATNLVGKKIVYLADILFTRVPFIRNIYTAIKQLLDTFTNLEKKTSFKRVVMLEYPRKGCYVIGFATGDSRGEPQIKTNEELMSIFIPTTPNPTSGILVMVPKQEITFLAMTVEEGLKFVVSGGVVTPELIQNNKEVG</sequence>
<dbReference type="Proteomes" id="UP000214588">
    <property type="component" value="Unassembled WGS sequence"/>
</dbReference>
<accession>A0A226BVR5</accession>
<keyword evidence="3" id="KW-1185">Reference proteome</keyword>
<organism evidence="2 3">
    <name type="scientific">Natranaerobius trueperi</name>
    <dbReference type="NCBI Taxonomy" id="759412"/>
    <lineage>
        <taxon>Bacteria</taxon>
        <taxon>Bacillati</taxon>
        <taxon>Bacillota</taxon>
        <taxon>Clostridia</taxon>
        <taxon>Natranaerobiales</taxon>
        <taxon>Natranaerobiaceae</taxon>
        <taxon>Natranaerobius</taxon>
    </lineage>
</organism>
<feature type="transmembrane region" description="Helical" evidence="1">
    <location>
        <begin position="12"/>
        <end position="34"/>
    </location>
</feature>
<protein>
    <recommendedName>
        <fullName evidence="4">DUF502 domain-containing protein</fullName>
    </recommendedName>
</protein>